<name>A0A645CY09_9ZZZZ</name>
<evidence type="ECO:0000313" key="1">
    <source>
        <dbReference type="EMBL" id="MPM81787.1"/>
    </source>
</evidence>
<comment type="caution">
    <text evidence="1">The sequence shown here is derived from an EMBL/GenBank/DDBJ whole genome shotgun (WGS) entry which is preliminary data.</text>
</comment>
<gene>
    <name evidence="1" type="ORF">SDC9_128844</name>
</gene>
<protein>
    <submittedName>
        <fullName evidence="1">Uncharacterized protein</fullName>
    </submittedName>
</protein>
<sequence length="114" mass="13219">MLEVEPSFVNKAKQRGINAQLYNGIDMSSVIRQQLFDIIIANRVFEEIVMSEYQIKKSLIQARQHLRKDGLLITGTQNPDAVRENIFTITGFKKETISQTPFHQYITQVSTYRK</sequence>
<organism evidence="1">
    <name type="scientific">bioreactor metagenome</name>
    <dbReference type="NCBI Taxonomy" id="1076179"/>
    <lineage>
        <taxon>unclassified sequences</taxon>
        <taxon>metagenomes</taxon>
        <taxon>ecological metagenomes</taxon>
    </lineage>
</organism>
<proteinExistence type="predicted"/>
<dbReference type="SUPFAM" id="SSF53335">
    <property type="entry name" value="S-adenosyl-L-methionine-dependent methyltransferases"/>
    <property type="match status" value="1"/>
</dbReference>
<dbReference type="Gene3D" id="3.40.50.150">
    <property type="entry name" value="Vaccinia Virus protein VP39"/>
    <property type="match status" value="1"/>
</dbReference>
<dbReference type="AlphaFoldDB" id="A0A645CY09"/>
<dbReference type="EMBL" id="VSSQ01031039">
    <property type="protein sequence ID" value="MPM81787.1"/>
    <property type="molecule type" value="Genomic_DNA"/>
</dbReference>
<dbReference type="InterPro" id="IPR029063">
    <property type="entry name" value="SAM-dependent_MTases_sf"/>
</dbReference>
<reference evidence="1" key="1">
    <citation type="submission" date="2019-08" db="EMBL/GenBank/DDBJ databases">
        <authorList>
            <person name="Kucharzyk K."/>
            <person name="Murdoch R.W."/>
            <person name="Higgins S."/>
            <person name="Loffler F."/>
        </authorList>
    </citation>
    <scope>NUCLEOTIDE SEQUENCE</scope>
</reference>
<accession>A0A645CY09</accession>